<dbReference type="EMBL" id="LK932509">
    <property type="protein sequence ID" value="CDS86222.1"/>
    <property type="molecule type" value="Genomic_DNA"/>
</dbReference>
<reference evidence="11 12" key="3">
    <citation type="submission" date="2019-02" db="EMBL/GenBank/DDBJ databases">
        <authorList>
            <consortium name="Pathogen Informatics"/>
        </authorList>
    </citation>
    <scope>NUCLEOTIDE SEQUENCE [LARGE SCALE GENOMIC DNA]</scope>
    <source>
        <strain evidence="9 11">078GUE027</strain>
        <strain evidence="12">clo34</strain>
        <strain evidence="8">Clo34</strain>
        <strain evidence="7 10">VRECD0157</strain>
    </source>
</reference>
<dbReference type="PANTHER" id="PTHR32502:SF23">
    <property type="entry name" value="TRANSPORT PROTEIN, PTS SYSTEM"/>
    <property type="match status" value="1"/>
</dbReference>
<dbReference type="PANTHER" id="PTHR32502">
    <property type="entry name" value="N-ACETYLGALACTOSAMINE PERMEASE II COMPONENT-RELATED"/>
    <property type="match status" value="1"/>
</dbReference>
<evidence type="ECO:0000313" key="11">
    <source>
        <dbReference type="Proteomes" id="UP000346772"/>
    </source>
</evidence>
<name>A0A031WG19_CLODI</name>
<gene>
    <name evidence="7" type="primary">manZ_1</name>
    <name evidence="4" type="ORF">BN1095_450008</name>
    <name evidence="3" type="ORF">BN1096_560008</name>
    <name evidence="2" type="ORF">BN1097_540008</name>
    <name evidence="5" type="ORF">KRM00_000937</name>
    <name evidence="6" type="ORF">KRQ00_000745</name>
    <name evidence="8" type="ORF">SAMEA1402399_01651</name>
    <name evidence="9" type="ORF">SAMEA1710456_00598</name>
    <name evidence="7" type="ORF">SAMEA3375112_00008</name>
</gene>
<evidence type="ECO:0000313" key="4">
    <source>
        <dbReference type="EMBL" id="CDT36497.1"/>
    </source>
</evidence>
<feature type="transmembrane region" description="Helical" evidence="1">
    <location>
        <begin position="261"/>
        <end position="279"/>
    </location>
</feature>
<dbReference type="EMBL" id="DAEPXK010000007">
    <property type="protein sequence ID" value="HBH1541477.1"/>
    <property type="molecule type" value="Genomic_DNA"/>
</dbReference>
<keyword evidence="1" id="KW-0472">Membrane</keyword>
<dbReference type="InterPro" id="IPR050303">
    <property type="entry name" value="GatZ_KbaZ_carbometab"/>
</dbReference>
<dbReference type="EMBL" id="LK933127">
    <property type="protein sequence ID" value="CDT36497.1"/>
    <property type="molecule type" value="Genomic_DNA"/>
</dbReference>
<dbReference type="PATRIC" id="fig|1496.1371.peg.1946"/>
<dbReference type="Proteomes" id="UP000346772">
    <property type="component" value="Unassembled WGS sequence"/>
</dbReference>
<reference evidence="5" key="2">
    <citation type="journal article" date="2018" name="Genome Biol.">
        <title>SKESA: strategic k-mer extension for scrupulous assemblies.</title>
        <authorList>
            <person name="Souvorov A."/>
            <person name="Agarwala R."/>
            <person name="Lipman D.J."/>
        </authorList>
    </citation>
    <scope>NUCLEOTIDE SEQUENCE</scope>
    <source>
        <strain evidence="6">Clostridioides</strain>
        <strain evidence="5">HN1000</strain>
    </source>
</reference>
<keyword evidence="1" id="KW-1133">Transmembrane helix</keyword>
<dbReference type="GO" id="GO:0005886">
    <property type="term" value="C:plasma membrane"/>
    <property type="evidence" value="ECO:0007669"/>
    <property type="project" value="TreeGrafter"/>
</dbReference>
<evidence type="ECO:0000313" key="12">
    <source>
        <dbReference type="Proteomes" id="UP000411588"/>
    </source>
</evidence>
<reference evidence="3" key="1">
    <citation type="submission" date="2014-07" db="EMBL/GenBank/DDBJ databases">
        <authorList>
            <person name="Monot Marc"/>
        </authorList>
    </citation>
    <scope>NUCLEOTIDE SEQUENCE</scope>
    <source>
        <strain evidence="4">7032989</strain>
        <strain evidence="2">7032994</strain>
    </source>
</reference>
<evidence type="ECO:0000313" key="5">
    <source>
        <dbReference type="EMBL" id="HBH1541477.1"/>
    </source>
</evidence>
<dbReference type="Pfam" id="PF03613">
    <property type="entry name" value="EIID-AGA"/>
    <property type="match status" value="1"/>
</dbReference>
<accession>A0A031WG19</accession>
<dbReference type="GO" id="GO:0009401">
    <property type="term" value="P:phosphoenolpyruvate-dependent sugar phosphotransferase system"/>
    <property type="evidence" value="ECO:0007669"/>
    <property type="project" value="InterPro"/>
</dbReference>
<dbReference type="GeneID" id="66353513"/>
<dbReference type="PROSITE" id="PS51108">
    <property type="entry name" value="PTS_EIID"/>
    <property type="match status" value="1"/>
</dbReference>
<dbReference type="Proteomes" id="UP000189137">
    <property type="component" value="Unassembled WGS sequence"/>
</dbReference>
<keyword evidence="1" id="KW-0812">Transmembrane</keyword>
<feature type="transmembrane region" description="Helical" evidence="1">
    <location>
        <begin position="125"/>
        <end position="142"/>
    </location>
</feature>
<dbReference type="InterPro" id="IPR004704">
    <property type="entry name" value="PTS_IID_man"/>
</dbReference>
<feature type="transmembrane region" description="Helical" evidence="1">
    <location>
        <begin position="233"/>
        <end position="254"/>
    </location>
</feature>
<reference evidence="5" key="4">
    <citation type="submission" date="2021-06" db="EMBL/GenBank/DDBJ databases">
        <authorList>
            <consortium name="NCBI Pathogen Detection Project"/>
        </authorList>
    </citation>
    <scope>NUCLEOTIDE SEQUENCE</scope>
    <source>
        <strain evidence="6">Clostridioides</strain>
        <strain evidence="5">HN1000</strain>
    </source>
</reference>
<sequence>MTTSSKKLETISPDSKITRKDFWKCFRRSLTLDSSWNYERMQNIAYAYMMAPIIRRLYKDDKEKKSKALKRHLEFMSVTPHISTLLVGISGAMEEENAKNKEFDANSINAVKSSLMGPVSGIGDSFFWGTLKLIAAGVGIALASQGNIMGPILFLLIINVPHFIIRYICLDKGFKYGTQFFKDVSGSSIVSKVMEAASMLGLMVIGGMTASNVMLKLSVNVGSGEWAEPIQTYLDQIMPCMLPAMIFGIMYWLLGKKVKTTTILISVMIICIVLAAIGVV</sequence>
<evidence type="ECO:0000313" key="2">
    <source>
        <dbReference type="EMBL" id="CDS85715.1"/>
    </source>
</evidence>
<proteinExistence type="predicted"/>
<protein>
    <submittedName>
        <fullName evidence="7">PTS system mannose-specific EIID component</fullName>
    </submittedName>
    <submittedName>
        <fullName evidence="5">PTS system mannose/fructose/sorbose family transporter subunit IID</fullName>
    </submittedName>
    <submittedName>
        <fullName evidence="8">PTS system mannose/fructose/sorbose transporter subunit IID</fullName>
    </submittedName>
    <submittedName>
        <fullName evidence="3">PTS system, mannose/fructose/sorbose IID component</fullName>
    </submittedName>
</protein>
<dbReference type="Proteomes" id="UP000879542">
    <property type="component" value="Unassembled WGS sequence"/>
</dbReference>
<dbReference type="EMBL" id="LK932392">
    <property type="protein sequence ID" value="CDS85715.1"/>
    <property type="molecule type" value="Genomic_DNA"/>
</dbReference>
<evidence type="ECO:0000256" key="1">
    <source>
        <dbReference type="SAM" id="Phobius"/>
    </source>
</evidence>
<dbReference type="Proteomes" id="UP000878956">
    <property type="component" value="Unassembled WGS sequence"/>
</dbReference>
<dbReference type="KEGG" id="pdf:CD630DERM_10780"/>
<dbReference type="Proteomes" id="UP000411588">
    <property type="component" value="Unassembled WGS sequence"/>
</dbReference>
<evidence type="ECO:0000313" key="6">
    <source>
        <dbReference type="EMBL" id="HBH2619016.1"/>
    </source>
</evidence>
<dbReference type="EMBL" id="CAADAN010000004">
    <property type="protein sequence ID" value="VFD31424.1"/>
    <property type="molecule type" value="Genomic_DNA"/>
</dbReference>
<evidence type="ECO:0000313" key="9">
    <source>
        <dbReference type="EMBL" id="VFD53146.1"/>
    </source>
</evidence>
<dbReference type="EMBL" id="DAEQIJ010000002">
    <property type="protein sequence ID" value="HBH2619016.1"/>
    <property type="molecule type" value="Genomic_DNA"/>
</dbReference>
<evidence type="ECO:0000313" key="3">
    <source>
        <dbReference type="EMBL" id="CDS86222.1"/>
    </source>
</evidence>
<evidence type="ECO:0000313" key="7">
    <source>
        <dbReference type="EMBL" id="SJR78384.1"/>
    </source>
</evidence>
<organism evidence="3">
    <name type="scientific">Clostridioides difficile</name>
    <name type="common">Peptoclostridium difficile</name>
    <dbReference type="NCBI Taxonomy" id="1496"/>
    <lineage>
        <taxon>Bacteria</taxon>
        <taxon>Bacillati</taxon>
        <taxon>Bacillota</taxon>
        <taxon>Clostridia</taxon>
        <taxon>Peptostreptococcales</taxon>
        <taxon>Peptostreptococcaceae</taxon>
        <taxon>Clostridioides</taxon>
    </lineage>
</organism>
<evidence type="ECO:0000313" key="10">
    <source>
        <dbReference type="Proteomes" id="UP000189137"/>
    </source>
</evidence>
<dbReference type="AlphaFoldDB" id="A0A031WG19"/>
<feature type="transmembrane region" description="Helical" evidence="1">
    <location>
        <begin position="189"/>
        <end position="213"/>
    </location>
</feature>
<feature type="transmembrane region" description="Helical" evidence="1">
    <location>
        <begin position="148"/>
        <end position="168"/>
    </location>
</feature>
<dbReference type="EMBL" id="FUPS01000001">
    <property type="protein sequence ID" value="SJR78384.1"/>
    <property type="molecule type" value="Genomic_DNA"/>
</dbReference>
<dbReference type="EMBL" id="CAADAT010000002">
    <property type="protein sequence ID" value="VFD53146.1"/>
    <property type="molecule type" value="Genomic_DNA"/>
</dbReference>
<evidence type="ECO:0000313" key="8">
    <source>
        <dbReference type="EMBL" id="VFD31424.1"/>
    </source>
</evidence>
<dbReference type="RefSeq" id="WP_003418955.1">
    <property type="nucleotide sequence ID" value="NZ_AP025558.1"/>
</dbReference>